<keyword evidence="9" id="KW-0788">Thiol protease</keyword>
<reference evidence="16" key="1">
    <citation type="submission" date="2022-11" db="UniProtKB">
        <authorList>
            <consortium name="EnsemblMetazoa"/>
        </authorList>
    </citation>
    <scope>IDENTIFICATION</scope>
</reference>
<comment type="subcellular location">
    <subcellularLocation>
        <location evidence="3">Cytoplasm</location>
    </subcellularLocation>
    <subcellularLocation>
        <location evidence="2">Nucleus</location>
    </subcellularLocation>
</comment>
<evidence type="ECO:0000256" key="14">
    <source>
        <dbReference type="SAM" id="MobiDB-lite"/>
    </source>
</evidence>
<feature type="region of interest" description="Disordered" evidence="14">
    <location>
        <begin position="289"/>
        <end position="402"/>
    </location>
</feature>
<keyword evidence="5" id="KW-0963">Cytoplasm</keyword>
<evidence type="ECO:0000313" key="17">
    <source>
        <dbReference type="Proteomes" id="UP000887568"/>
    </source>
</evidence>
<evidence type="ECO:0000313" key="16">
    <source>
        <dbReference type="EnsemblMetazoa" id="XP_038074288.1"/>
    </source>
</evidence>
<comment type="catalytic activity">
    <reaction evidence="1">
        <text>Thiol-dependent hydrolysis of ester, thioester, amide, peptide and isopeptide bonds formed by the C-terminal Gly of ubiquitin (a 76-residue protein attached to proteins as an intracellular targeting signal).</text>
        <dbReference type="EC" id="3.4.19.12"/>
    </reaction>
</comment>
<protein>
    <recommendedName>
        <fullName evidence="13">OTU domain-containing protein 3</fullName>
        <ecNumber evidence="4">3.4.19.12</ecNumber>
    </recommendedName>
</protein>
<keyword evidence="6" id="KW-0645">Protease</keyword>
<evidence type="ECO:0000256" key="8">
    <source>
        <dbReference type="ARBA" id="ARBA00022801"/>
    </source>
</evidence>
<dbReference type="Pfam" id="PF02338">
    <property type="entry name" value="OTU"/>
    <property type="match status" value="1"/>
</dbReference>
<dbReference type="CDD" id="cd22770">
    <property type="entry name" value="OTU_OTUD3"/>
    <property type="match status" value="1"/>
</dbReference>
<feature type="compositionally biased region" description="Basic and acidic residues" evidence="14">
    <location>
        <begin position="185"/>
        <end position="203"/>
    </location>
</feature>
<feature type="region of interest" description="Disordered" evidence="14">
    <location>
        <begin position="1"/>
        <end position="38"/>
    </location>
</feature>
<dbReference type="GO" id="GO:0016579">
    <property type="term" value="P:protein deubiquitination"/>
    <property type="evidence" value="ECO:0007669"/>
    <property type="project" value="TreeGrafter"/>
</dbReference>
<dbReference type="OrthoDB" id="415023at2759"/>
<dbReference type="Gene3D" id="3.90.70.80">
    <property type="match status" value="1"/>
</dbReference>
<dbReference type="GO" id="GO:0004843">
    <property type="term" value="F:cysteine-type deubiquitinase activity"/>
    <property type="evidence" value="ECO:0007669"/>
    <property type="project" value="UniProtKB-EC"/>
</dbReference>
<evidence type="ECO:0000256" key="3">
    <source>
        <dbReference type="ARBA" id="ARBA00004496"/>
    </source>
</evidence>
<feature type="domain" description="OTU" evidence="15">
    <location>
        <begin position="62"/>
        <end position="186"/>
    </location>
</feature>
<evidence type="ECO:0000256" key="1">
    <source>
        <dbReference type="ARBA" id="ARBA00000707"/>
    </source>
</evidence>
<organism evidence="16 17">
    <name type="scientific">Patiria miniata</name>
    <name type="common">Bat star</name>
    <name type="synonym">Asterina miniata</name>
    <dbReference type="NCBI Taxonomy" id="46514"/>
    <lineage>
        <taxon>Eukaryota</taxon>
        <taxon>Metazoa</taxon>
        <taxon>Echinodermata</taxon>
        <taxon>Eleutherozoa</taxon>
        <taxon>Asterozoa</taxon>
        <taxon>Asteroidea</taxon>
        <taxon>Valvatacea</taxon>
        <taxon>Valvatida</taxon>
        <taxon>Asterinidae</taxon>
        <taxon>Patiria</taxon>
    </lineage>
</organism>
<dbReference type="EC" id="3.4.19.12" evidence="4"/>
<evidence type="ECO:0000256" key="5">
    <source>
        <dbReference type="ARBA" id="ARBA00022490"/>
    </source>
</evidence>
<keyword evidence="8" id="KW-0378">Hydrolase</keyword>
<dbReference type="PANTHER" id="PTHR12419:SF7">
    <property type="entry name" value="OTU DOMAIN-CONTAINING PROTEIN 3"/>
    <property type="match status" value="1"/>
</dbReference>
<keyword evidence="11" id="KW-0539">Nucleus</keyword>
<dbReference type="FunFam" id="3.90.70.80:FF:000005">
    <property type="entry name" value="OTU domain-containing protein 3"/>
    <property type="match status" value="1"/>
</dbReference>
<dbReference type="PANTHER" id="PTHR12419">
    <property type="entry name" value="OTU DOMAIN CONTAINING PROTEIN"/>
    <property type="match status" value="1"/>
</dbReference>
<keyword evidence="17" id="KW-1185">Reference proteome</keyword>
<keyword evidence="7" id="KW-0833">Ubl conjugation pathway</keyword>
<dbReference type="EnsemblMetazoa" id="XM_038218360.1">
    <property type="protein sequence ID" value="XP_038074288.1"/>
    <property type="gene ID" value="LOC119742439"/>
</dbReference>
<dbReference type="InterPro" id="IPR003323">
    <property type="entry name" value="OTU_dom"/>
</dbReference>
<evidence type="ECO:0000256" key="10">
    <source>
        <dbReference type="ARBA" id="ARBA00022990"/>
    </source>
</evidence>
<accession>A0A914BDI0</accession>
<name>A0A914BDI0_PATMI</name>
<evidence type="ECO:0000256" key="4">
    <source>
        <dbReference type="ARBA" id="ARBA00012759"/>
    </source>
</evidence>
<evidence type="ECO:0000256" key="7">
    <source>
        <dbReference type="ARBA" id="ARBA00022786"/>
    </source>
</evidence>
<evidence type="ECO:0000256" key="2">
    <source>
        <dbReference type="ARBA" id="ARBA00004123"/>
    </source>
</evidence>
<dbReference type="PROSITE" id="PS50802">
    <property type="entry name" value="OTU"/>
    <property type="match status" value="1"/>
</dbReference>
<evidence type="ECO:0000256" key="11">
    <source>
        <dbReference type="ARBA" id="ARBA00023242"/>
    </source>
</evidence>
<evidence type="ECO:0000256" key="12">
    <source>
        <dbReference type="ARBA" id="ARBA00059041"/>
    </source>
</evidence>
<evidence type="ECO:0000259" key="15">
    <source>
        <dbReference type="PROSITE" id="PS50802"/>
    </source>
</evidence>
<dbReference type="GO" id="GO:0005737">
    <property type="term" value="C:cytoplasm"/>
    <property type="evidence" value="ECO:0007669"/>
    <property type="project" value="UniProtKB-SubCell"/>
</dbReference>
<dbReference type="Proteomes" id="UP000887568">
    <property type="component" value="Unplaced"/>
</dbReference>
<dbReference type="InterPro" id="IPR050704">
    <property type="entry name" value="Peptidase_C85-like"/>
</dbReference>
<dbReference type="AlphaFoldDB" id="A0A914BDI0"/>
<dbReference type="OMA" id="MDATGCQ"/>
<feature type="compositionally biased region" description="Basic and acidic residues" evidence="14">
    <location>
        <begin position="16"/>
        <end position="30"/>
    </location>
</feature>
<evidence type="ECO:0000256" key="6">
    <source>
        <dbReference type="ARBA" id="ARBA00022670"/>
    </source>
</evidence>
<dbReference type="InterPro" id="IPR038765">
    <property type="entry name" value="Papain-like_cys_pep_sf"/>
</dbReference>
<sequence>MSKSNHRQAKTLTTGQRRDAQERKRDERAVRNGYRKQHKDASYLADDENFAGFATQLQTIGLELRDIPGDGNCLFRALGDQTEGHGRNHLRHRADTVQYILEHRDDFEPFVEDDVPFDRHIENLAKSGTYAGNDSIVAFARRNGLNVVIHQLNAPDWRICGSDRPEARELHIAYHNGDHYSSVRKYGDKSQDPTKFKSSDPRKYATVGVKAKHKDRNDGSSYGASVADDFTVPAGAWSNSSMDDMVIHIMDATGCQDAGLISDTLQDNQYEVEATIDFILQILQEDIHPDDQTDSQDASRVPEDGLWSSEGTGSRIFGAPVDEDSKETQPNRTQGRGRGRGQRPAVNSRILKQQKRAEKKERQMERHKQKVLGIQTENRDEDKDDAQSTVSVPVGQMGALSI</sequence>
<dbReference type="GO" id="GO:0005634">
    <property type="term" value="C:nucleus"/>
    <property type="evidence" value="ECO:0007669"/>
    <property type="project" value="UniProtKB-SubCell"/>
</dbReference>
<dbReference type="RefSeq" id="XP_038074288.1">
    <property type="nucleotide sequence ID" value="XM_038218360.1"/>
</dbReference>
<proteinExistence type="predicted"/>
<feature type="compositionally biased region" description="Basic and acidic residues" evidence="14">
    <location>
        <begin position="355"/>
        <end position="366"/>
    </location>
</feature>
<comment type="function">
    <text evidence="12">Deubiquitinating enzyme that hydrolyzes 'Lys-6'- and 'Lys-11'-linked polyubiquitin. Also hydrolyzes heterotypic (mixed and branched) and homotypic chains. Important regulator of energy metabolism. Glucose and fatty acids trigger its nuclear translocation by CBP-dependent acetylation. In the nucleus, deubiquitinates and stabilizes the nuclear receptor PPARD regulating the expression of various genes involved in glucose and lipid metabolism and oxidative phosphorylation. Also acts as a negative regulator of the ribosome quality control (RQC) by mediating deubiquitination of 40S ribosomal proteins RPS10/eS10 and RPS20/uS10, thereby antagonizing ZNF598-mediated 40S ubiquitination.</text>
</comment>
<feature type="region of interest" description="Disordered" evidence="14">
    <location>
        <begin position="184"/>
        <end position="221"/>
    </location>
</feature>
<dbReference type="SUPFAM" id="SSF54001">
    <property type="entry name" value="Cysteine proteinases"/>
    <property type="match status" value="1"/>
</dbReference>
<dbReference type="GeneID" id="119742439"/>
<dbReference type="GO" id="GO:0006508">
    <property type="term" value="P:proteolysis"/>
    <property type="evidence" value="ECO:0007669"/>
    <property type="project" value="UniProtKB-KW"/>
</dbReference>
<evidence type="ECO:0000256" key="13">
    <source>
        <dbReference type="ARBA" id="ARBA00074859"/>
    </source>
</evidence>
<keyword evidence="10" id="KW-0007">Acetylation</keyword>
<evidence type="ECO:0000256" key="9">
    <source>
        <dbReference type="ARBA" id="ARBA00022807"/>
    </source>
</evidence>